<dbReference type="AlphaFoldDB" id="A0A5N4D0Z8"/>
<protein>
    <submittedName>
        <fullName evidence="2">Uncharacterized protein</fullName>
    </submittedName>
</protein>
<keyword evidence="3" id="KW-1185">Reference proteome</keyword>
<gene>
    <name evidence="2" type="ORF">Cadr_000020504</name>
</gene>
<evidence type="ECO:0000313" key="3">
    <source>
        <dbReference type="Proteomes" id="UP000299084"/>
    </source>
</evidence>
<feature type="region of interest" description="Disordered" evidence="1">
    <location>
        <begin position="61"/>
        <end position="94"/>
    </location>
</feature>
<comment type="caution">
    <text evidence="2">The sequence shown here is derived from an EMBL/GenBank/DDBJ whole genome shotgun (WGS) entry which is preliminary data.</text>
</comment>
<dbReference type="PANTHER" id="PTHR12458">
    <property type="entry name" value="ORF PROTEIN"/>
    <property type="match status" value="1"/>
</dbReference>
<organism evidence="2 3">
    <name type="scientific">Camelus dromedarius</name>
    <name type="common">Dromedary</name>
    <name type="synonym">Arabian camel</name>
    <dbReference type="NCBI Taxonomy" id="9838"/>
    <lineage>
        <taxon>Eukaryota</taxon>
        <taxon>Metazoa</taxon>
        <taxon>Chordata</taxon>
        <taxon>Craniata</taxon>
        <taxon>Vertebrata</taxon>
        <taxon>Euteleostomi</taxon>
        <taxon>Mammalia</taxon>
        <taxon>Eutheria</taxon>
        <taxon>Laurasiatheria</taxon>
        <taxon>Artiodactyla</taxon>
        <taxon>Tylopoda</taxon>
        <taxon>Camelidae</taxon>
        <taxon>Camelus</taxon>
    </lineage>
</organism>
<dbReference type="STRING" id="9838.ENSCDRP00005029751"/>
<accession>A0A5N4D0Z8</accession>
<evidence type="ECO:0000313" key="2">
    <source>
        <dbReference type="EMBL" id="KAB1264717.1"/>
    </source>
</evidence>
<evidence type="ECO:0000256" key="1">
    <source>
        <dbReference type="SAM" id="MobiDB-lite"/>
    </source>
</evidence>
<proteinExistence type="predicted"/>
<name>A0A5N4D0Z8_CAMDR</name>
<reference evidence="2 3" key="1">
    <citation type="journal article" date="2019" name="Mol. Ecol. Resour.">
        <title>Improving Illumina assemblies with Hi-C and long reads: an example with the North African dromedary.</title>
        <authorList>
            <person name="Elbers J.P."/>
            <person name="Rogers M.F."/>
            <person name="Perelman P.L."/>
            <person name="Proskuryakova A.A."/>
            <person name="Serdyukova N.A."/>
            <person name="Johnson W.E."/>
            <person name="Horin P."/>
            <person name="Corander J."/>
            <person name="Murphy D."/>
            <person name="Burger P.A."/>
        </authorList>
    </citation>
    <scope>NUCLEOTIDE SEQUENCE [LARGE SCALE GENOMIC DNA]</scope>
    <source>
        <strain evidence="2">Drom800</strain>
        <tissue evidence="2">Blood</tissue>
    </source>
</reference>
<feature type="compositionally biased region" description="Polar residues" evidence="1">
    <location>
        <begin position="67"/>
        <end position="93"/>
    </location>
</feature>
<dbReference type="Proteomes" id="UP000299084">
    <property type="component" value="Unassembled WGS sequence"/>
</dbReference>
<sequence>MTLGLRFQKYCSIVFVIMPINGLLLSFNKIDQFINRGTGSVRNSKNQDVCHIAFGSKVLGPPPLSGRRNNMKISSETVRPFGSKNNRSCQQPTVEKCVNSAEMSTLLISESEEQGDKENIRQIKQTIPIHGKNHA</sequence>
<dbReference type="EMBL" id="JWIN03000017">
    <property type="protein sequence ID" value="KAB1264717.1"/>
    <property type="molecule type" value="Genomic_DNA"/>
</dbReference>
<dbReference type="InterPro" id="IPR040441">
    <property type="entry name" value="CFA20/CFAP20DC"/>
</dbReference>